<dbReference type="PANTHER" id="PTHR47515:SF1">
    <property type="entry name" value="BLR2054 PROTEIN"/>
    <property type="match status" value="1"/>
</dbReference>
<dbReference type="InterPro" id="IPR036397">
    <property type="entry name" value="RNaseH_sf"/>
</dbReference>
<dbReference type="InterPro" id="IPR001584">
    <property type="entry name" value="Integrase_cat-core"/>
</dbReference>
<dbReference type="SUPFAM" id="SSF46689">
    <property type="entry name" value="Homeodomain-like"/>
    <property type="match status" value="1"/>
</dbReference>
<organism evidence="2">
    <name type="scientific">Tunturiibacter gelidiferens</name>
    <dbReference type="NCBI Taxonomy" id="3069689"/>
    <lineage>
        <taxon>Bacteria</taxon>
        <taxon>Pseudomonadati</taxon>
        <taxon>Acidobacteriota</taxon>
        <taxon>Terriglobia</taxon>
        <taxon>Terriglobales</taxon>
        <taxon>Acidobacteriaceae</taxon>
        <taxon>Tunturiibacter</taxon>
    </lineage>
</organism>
<evidence type="ECO:0000313" key="2">
    <source>
        <dbReference type="EMBL" id="XCB20485.1"/>
    </source>
</evidence>
<feature type="domain" description="Integrase catalytic" evidence="1">
    <location>
        <begin position="201"/>
        <end position="362"/>
    </location>
</feature>
<dbReference type="InterPro" id="IPR025948">
    <property type="entry name" value="HTH-like_dom"/>
</dbReference>
<dbReference type="InterPro" id="IPR002514">
    <property type="entry name" value="Transposase_8"/>
</dbReference>
<dbReference type="SUPFAM" id="SSF53098">
    <property type="entry name" value="Ribonuclease H-like"/>
    <property type="match status" value="1"/>
</dbReference>
<dbReference type="InterPro" id="IPR009057">
    <property type="entry name" value="Homeodomain-like_sf"/>
</dbReference>
<protein>
    <submittedName>
        <fullName evidence="2">IS3 family transposase</fullName>
    </submittedName>
</protein>
<dbReference type="GO" id="GO:0015074">
    <property type="term" value="P:DNA integration"/>
    <property type="evidence" value="ECO:0007669"/>
    <property type="project" value="InterPro"/>
</dbReference>
<dbReference type="InterPro" id="IPR048020">
    <property type="entry name" value="Transpos_IS3"/>
</dbReference>
<dbReference type="GO" id="GO:0004803">
    <property type="term" value="F:transposase activity"/>
    <property type="evidence" value="ECO:0007669"/>
    <property type="project" value="InterPro"/>
</dbReference>
<sequence>MRKRRFTVEQMIGVLKQAQVGVPVAEVIRKAGISEQTYYRWKAKYAGLEVDEVRKMAQLQEENLRLKQLVAELTLDKTMLQDVLFKKMVKPSRRGPMVERLVGSYLVSERHACRVLRVPRATYRYRSCLDPRTELRMRIREIAQARVRYGYRKIRVLLNREGWDVGKYLVYRLYKEEGLTLKRMKPAGKRKASRTREDRIKPTAPNEAWSMDFVMDQLQDGTRFRALTIVDVHTREAVAIQVGQSLKGDDVVRTLNQLKLDRGVPKVLFCDNGSEFTSQAMDLWAYRNSAKIDFSRPGKPTDNAFVESFNGTLRSECLNIHWFLDLKEARHLIEAWRQEYNESRPHASLDDRTPSEFASQIAASRDLAGT</sequence>
<dbReference type="Pfam" id="PF13683">
    <property type="entry name" value="rve_3"/>
    <property type="match status" value="1"/>
</dbReference>
<reference evidence="2" key="1">
    <citation type="submission" date="2023-08" db="EMBL/GenBank/DDBJ databases">
        <authorList>
            <person name="Messyasz A."/>
            <person name="Mannisto M.K."/>
            <person name="Kerkhof L.J."/>
            <person name="Haggblom M."/>
        </authorList>
    </citation>
    <scope>NUCLEOTIDE SEQUENCE</scope>
    <source>
        <strain evidence="2">M8UP39</strain>
    </source>
</reference>
<dbReference type="NCBIfam" id="NF033516">
    <property type="entry name" value="transpos_IS3"/>
    <property type="match status" value="1"/>
</dbReference>
<gene>
    <name evidence="2" type="ORF">RBB81_12835</name>
</gene>
<dbReference type="InterPro" id="IPR012337">
    <property type="entry name" value="RNaseH-like_sf"/>
</dbReference>
<name>A0AAU7YVM8_9BACT</name>
<accession>A0AAU7YVM8</accession>
<dbReference type="KEGG" id="tgi:RBB81_12835"/>
<dbReference type="Pfam" id="PF01527">
    <property type="entry name" value="HTH_Tnp_1"/>
    <property type="match status" value="1"/>
</dbReference>
<dbReference type="AlphaFoldDB" id="A0AAU7YVM8"/>
<dbReference type="GO" id="GO:0006313">
    <property type="term" value="P:DNA transposition"/>
    <property type="evidence" value="ECO:0007669"/>
    <property type="project" value="InterPro"/>
</dbReference>
<dbReference type="RefSeq" id="WP_353070904.1">
    <property type="nucleotide sequence ID" value="NZ_CP132938.1"/>
</dbReference>
<dbReference type="PANTHER" id="PTHR47515">
    <property type="entry name" value="LOW CALCIUM RESPONSE LOCUS PROTEIN T"/>
    <property type="match status" value="1"/>
</dbReference>
<dbReference type="EMBL" id="CP132938">
    <property type="protein sequence ID" value="XCB20485.1"/>
    <property type="molecule type" value="Genomic_DNA"/>
</dbReference>
<evidence type="ECO:0000259" key="1">
    <source>
        <dbReference type="PROSITE" id="PS50994"/>
    </source>
</evidence>
<dbReference type="PROSITE" id="PS50994">
    <property type="entry name" value="INTEGRASE"/>
    <property type="match status" value="1"/>
</dbReference>
<dbReference type="Pfam" id="PF13276">
    <property type="entry name" value="HTH_21"/>
    <property type="match status" value="1"/>
</dbReference>
<dbReference type="GO" id="GO:0003677">
    <property type="term" value="F:DNA binding"/>
    <property type="evidence" value="ECO:0007669"/>
    <property type="project" value="InterPro"/>
</dbReference>
<proteinExistence type="predicted"/>
<reference evidence="2" key="2">
    <citation type="journal article" date="2024" name="Environ. Microbiol.">
        <title>Genome analysis and description of Tunturibacter gen. nov. expands the diversity of Terriglobia in tundra soils.</title>
        <authorList>
            <person name="Messyasz A."/>
            <person name="Mannisto M.K."/>
            <person name="Kerkhof L.J."/>
            <person name="Haggblom M.M."/>
        </authorList>
    </citation>
    <scope>NUCLEOTIDE SEQUENCE</scope>
    <source>
        <strain evidence="2">M8UP39</strain>
    </source>
</reference>
<dbReference type="Gene3D" id="3.30.420.10">
    <property type="entry name" value="Ribonuclease H-like superfamily/Ribonuclease H"/>
    <property type="match status" value="1"/>
</dbReference>